<accession>A0ABP9ID34</accession>
<feature type="transmembrane region" description="Helical" evidence="1">
    <location>
        <begin position="50"/>
        <end position="71"/>
    </location>
</feature>
<evidence type="ECO:0000256" key="1">
    <source>
        <dbReference type="SAM" id="Phobius"/>
    </source>
</evidence>
<keyword evidence="1" id="KW-1133">Transmembrane helix</keyword>
<comment type="caution">
    <text evidence="2">The sequence shown here is derived from an EMBL/GenBank/DDBJ whole genome shotgun (WGS) entry which is preliminary data.</text>
</comment>
<sequence length="207" mass="21742">MSTVTPSRPEAMSATPRASARVARLVTDCLEPKTWIFAVLFLVGIKSDGLVGVAWAIHAAVFAGVVPMVVIKSGVRKGNWSDRHLSARAQRLRVIPLILASLCIGITVMSAGNAPQELLAAVATMVATLVVIMAITTAWKISVHTSVAGGAATMTALVLGPWWWASSMLVLLVGWSRIALHDHTRAQVAAGALLGPTMALLVFAAMT</sequence>
<feature type="transmembrane region" description="Helical" evidence="1">
    <location>
        <begin position="187"/>
        <end position="206"/>
    </location>
</feature>
<dbReference type="InterPro" id="IPR036938">
    <property type="entry name" value="PAP2/HPO_sf"/>
</dbReference>
<gene>
    <name evidence="2" type="ORF">GCM10023205_78740</name>
</gene>
<keyword evidence="3" id="KW-1185">Reference proteome</keyword>
<feature type="transmembrane region" description="Helical" evidence="1">
    <location>
        <begin position="151"/>
        <end position="175"/>
    </location>
</feature>
<dbReference type="EMBL" id="BAABHS010000052">
    <property type="protein sequence ID" value="GAA4994262.1"/>
    <property type="molecule type" value="Genomic_DNA"/>
</dbReference>
<feature type="transmembrane region" description="Helical" evidence="1">
    <location>
        <begin position="118"/>
        <end position="139"/>
    </location>
</feature>
<dbReference type="Proteomes" id="UP001500466">
    <property type="component" value="Unassembled WGS sequence"/>
</dbReference>
<name>A0ABP9ID34_9ACTN</name>
<evidence type="ECO:0000313" key="3">
    <source>
        <dbReference type="Proteomes" id="UP001500466"/>
    </source>
</evidence>
<proteinExistence type="predicted"/>
<protein>
    <submittedName>
        <fullName evidence="2">Phosphatase PAP2 family protein</fullName>
    </submittedName>
</protein>
<keyword evidence="1" id="KW-0472">Membrane</keyword>
<evidence type="ECO:0000313" key="2">
    <source>
        <dbReference type="EMBL" id="GAA4994262.1"/>
    </source>
</evidence>
<dbReference type="SUPFAM" id="SSF48317">
    <property type="entry name" value="Acid phosphatase/Vanadium-dependent haloperoxidase"/>
    <property type="match status" value="1"/>
</dbReference>
<keyword evidence="1" id="KW-0812">Transmembrane</keyword>
<dbReference type="CDD" id="cd01610">
    <property type="entry name" value="PAP2_like"/>
    <property type="match status" value="1"/>
</dbReference>
<organism evidence="2 3">
    <name type="scientific">Yinghuangia aomiensis</name>
    <dbReference type="NCBI Taxonomy" id="676205"/>
    <lineage>
        <taxon>Bacteria</taxon>
        <taxon>Bacillati</taxon>
        <taxon>Actinomycetota</taxon>
        <taxon>Actinomycetes</taxon>
        <taxon>Kitasatosporales</taxon>
        <taxon>Streptomycetaceae</taxon>
        <taxon>Yinghuangia</taxon>
    </lineage>
</organism>
<dbReference type="RefSeq" id="WP_345680686.1">
    <property type="nucleotide sequence ID" value="NZ_BAABHS010000052.1"/>
</dbReference>
<reference evidence="3" key="1">
    <citation type="journal article" date="2019" name="Int. J. Syst. Evol. Microbiol.">
        <title>The Global Catalogue of Microorganisms (GCM) 10K type strain sequencing project: providing services to taxonomists for standard genome sequencing and annotation.</title>
        <authorList>
            <consortium name="The Broad Institute Genomics Platform"/>
            <consortium name="The Broad Institute Genome Sequencing Center for Infectious Disease"/>
            <person name="Wu L."/>
            <person name="Ma J."/>
        </authorList>
    </citation>
    <scope>NUCLEOTIDE SEQUENCE [LARGE SCALE GENOMIC DNA]</scope>
    <source>
        <strain evidence="3">JCM 17986</strain>
    </source>
</reference>
<feature type="transmembrane region" description="Helical" evidence="1">
    <location>
        <begin position="92"/>
        <end position="112"/>
    </location>
</feature>